<protein>
    <submittedName>
        <fullName evidence="3">Transposase</fullName>
    </submittedName>
</protein>
<sequence length="33" mass="3906">MRCRKYVAAKLYWRQRNNERSSSSMVADGVTIE</sequence>
<dbReference type="WBParaSite" id="NBR_0002103101-mRNA-1">
    <property type="protein sequence ID" value="NBR_0002103101-mRNA-1"/>
    <property type="gene ID" value="NBR_0002103101"/>
</dbReference>
<keyword evidence="2" id="KW-1185">Reference proteome</keyword>
<reference evidence="3" key="1">
    <citation type="submission" date="2017-02" db="UniProtKB">
        <authorList>
            <consortium name="WormBaseParasite"/>
        </authorList>
    </citation>
    <scope>IDENTIFICATION</scope>
</reference>
<reference evidence="1 2" key="2">
    <citation type="submission" date="2018-11" db="EMBL/GenBank/DDBJ databases">
        <authorList>
            <consortium name="Pathogen Informatics"/>
        </authorList>
    </citation>
    <scope>NUCLEOTIDE SEQUENCE [LARGE SCALE GENOMIC DNA]</scope>
</reference>
<evidence type="ECO:0000313" key="1">
    <source>
        <dbReference type="EMBL" id="VDL84770.1"/>
    </source>
</evidence>
<accession>A0A0N4YUV9</accession>
<dbReference type="EMBL" id="UYSL01025819">
    <property type="protein sequence ID" value="VDL84770.1"/>
    <property type="molecule type" value="Genomic_DNA"/>
</dbReference>
<gene>
    <name evidence="1" type="ORF">NBR_LOCUS21032</name>
</gene>
<name>A0A0N4YUV9_NIPBR</name>
<proteinExistence type="predicted"/>
<dbReference type="Proteomes" id="UP000271162">
    <property type="component" value="Unassembled WGS sequence"/>
</dbReference>
<evidence type="ECO:0000313" key="2">
    <source>
        <dbReference type="Proteomes" id="UP000271162"/>
    </source>
</evidence>
<dbReference type="AlphaFoldDB" id="A0A0N4YUV9"/>
<organism evidence="3">
    <name type="scientific">Nippostrongylus brasiliensis</name>
    <name type="common">Rat hookworm</name>
    <dbReference type="NCBI Taxonomy" id="27835"/>
    <lineage>
        <taxon>Eukaryota</taxon>
        <taxon>Metazoa</taxon>
        <taxon>Ecdysozoa</taxon>
        <taxon>Nematoda</taxon>
        <taxon>Chromadorea</taxon>
        <taxon>Rhabditida</taxon>
        <taxon>Rhabditina</taxon>
        <taxon>Rhabditomorpha</taxon>
        <taxon>Strongyloidea</taxon>
        <taxon>Heligmosomidae</taxon>
        <taxon>Nippostrongylus</taxon>
    </lineage>
</organism>
<evidence type="ECO:0000313" key="3">
    <source>
        <dbReference type="WBParaSite" id="NBR_0002103101-mRNA-1"/>
    </source>
</evidence>